<evidence type="ECO:0000313" key="2">
    <source>
        <dbReference type="EMBL" id="MFC6333187.1"/>
    </source>
</evidence>
<dbReference type="EMBL" id="JBHSTE010000003">
    <property type="protein sequence ID" value="MFC6333187.1"/>
    <property type="molecule type" value="Genomic_DNA"/>
</dbReference>
<evidence type="ECO:0000256" key="1">
    <source>
        <dbReference type="SAM" id="Phobius"/>
    </source>
</evidence>
<sequence>MDKLIRWILIVLASIFYHPLMLLFLLTLMIAPFQLLEEIIDVIKYEIPISGTSTFSVLAVSCIFILIAMSNRVLGLIYRKITMLLPLLQMCVYLTIALQIALLILNRWAETGAYSKGTAIMLAILSIVGIRLLVSFLYWKYPIAVPGAKARDTAQHTSKNYVERWF</sequence>
<protein>
    <recommendedName>
        <fullName evidence="4">DUF2569 family protein</fullName>
    </recommendedName>
</protein>
<evidence type="ECO:0008006" key="4">
    <source>
        <dbReference type="Google" id="ProtNLM"/>
    </source>
</evidence>
<accession>A0ABW1V330</accession>
<keyword evidence="3" id="KW-1185">Reference proteome</keyword>
<feature type="transmembrane region" description="Helical" evidence="1">
    <location>
        <begin position="81"/>
        <end position="105"/>
    </location>
</feature>
<reference evidence="3" key="1">
    <citation type="journal article" date="2019" name="Int. J. Syst. Evol. Microbiol.">
        <title>The Global Catalogue of Microorganisms (GCM) 10K type strain sequencing project: providing services to taxonomists for standard genome sequencing and annotation.</title>
        <authorList>
            <consortium name="The Broad Institute Genomics Platform"/>
            <consortium name="The Broad Institute Genome Sequencing Center for Infectious Disease"/>
            <person name="Wu L."/>
            <person name="Ma J."/>
        </authorList>
    </citation>
    <scope>NUCLEOTIDE SEQUENCE [LARGE SCALE GENOMIC DNA]</scope>
    <source>
        <strain evidence="3">PCU 280</strain>
    </source>
</reference>
<dbReference type="Proteomes" id="UP001596233">
    <property type="component" value="Unassembled WGS sequence"/>
</dbReference>
<keyword evidence="1" id="KW-0812">Transmembrane</keyword>
<organism evidence="2 3">
    <name type="scientific">Paenibacillus septentrionalis</name>
    <dbReference type="NCBI Taxonomy" id="429342"/>
    <lineage>
        <taxon>Bacteria</taxon>
        <taxon>Bacillati</taxon>
        <taxon>Bacillota</taxon>
        <taxon>Bacilli</taxon>
        <taxon>Bacillales</taxon>
        <taxon>Paenibacillaceae</taxon>
        <taxon>Paenibacillus</taxon>
    </lineage>
</organism>
<proteinExistence type="predicted"/>
<feature type="transmembrane region" description="Helical" evidence="1">
    <location>
        <begin position="7"/>
        <end position="35"/>
    </location>
</feature>
<dbReference type="RefSeq" id="WP_379234381.1">
    <property type="nucleotide sequence ID" value="NZ_JBHSTE010000003.1"/>
</dbReference>
<keyword evidence="1" id="KW-1133">Transmembrane helix</keyword>
<feature type="transmembrane region" description="Helical" evidence="1">
    <location>
        <begin position="117"/>
        <end position="139"/>
    </location>
</feature>
<comment type="caution">
    <text evidence="2">The sequence shown here is derived from an EMBL/GenBank/DDBJ whole genome shotgun (WGS) entry which is preliminary data.</text>
</comment>
<name>A0ABW1V330_9BACL</name>
<gene>
    <name evidence="2" type="ORF">ACFP56_11180</name>
</gene>
<feature type="transmembrane region" description="Helical" evidence="1">
    <location>
        <begin position="47"/>
        <end position="69"/>
    </location>
</feature>
<keyword evidence="1" id="KW-0472">Membrane</keyword>
<evidence type="ECO:0000313" key="3">
    <source>
        <dbReference type="Proteomes" id="UP001596233"/>
    </source>
</evidence>